<feature type="transmembrane region" description="Helical" evidence="8">
    <location>
        <begin position="79"/>
        <end position="97"/>
    </location>
</feature>
<accession>D1AKM1</accession>
<protein>
    <submittedName>
        <fullName evidence="10">Major facilitator superfamily MFS_1</fullName>
    </submittedName>
</protein>
<evidence type="ECO:0000256" key="5">
    <source>
        <dbReference type="ARBA" id="ARBA00022692"/>
    </source>
</evidence>
<dbReference type="InterPro" id="IPR024989">
    <property type="entry name" value="MFS_assoc_dom"/>
</dbReference>
<evidence type="ECO:0000256" key="4">
    <source>
        <dbReference type="ARBA" id="ARBA00022519"/>
    </source>
</evidence>
<keyword evidence="5 8" id="KW-0812">Transmembrane</keyword>
<dbReference type="GO" id="GO:0030395">
    <property type="term" value="F:lactose binding"/>
    <property type="evidence" value="ECO:0007669"/>
    <property type="project" value="TreeGrafter"/>
</dbReference>
<keyword evidence="2" id="KW-0813">Transport</keyword>
<name>D1AKM1_SEBTE</name>
<evidence type="ECO:0000256" key="3">
    <source>
        <dbReference type="ARBA" id="ARBA00022475"/>
    </source>
</evidence>
<dbReference type="PROSITE" id="PS50850">
    <property type="entry name" value="MFS"/>
    <property type="match status" value="1"/>
</dbReference>
<dbReference type="HOGENOM" id="CLU_013133_5_0_0"/>
<dbReference type="KEGG" id="str:Sterm_2283"/>
<keyword evidence="11" id="KW-1185">Reference proteome</keyword>
<dbReference type="InterPro" id="IPR036259">
    <property type="entry name" value="MFS_trans_sf"/>
</dbReference>
<keyword evidence="3" id="KW-1003">Cell membrane</keyword>
<dbReference type="PANTHER" id="PTHR23522">
    <property type="entry name" value="BLL5896 PROTEIN"/>
    <property type="match status" value="1"/>
</dbReference>
<feature type="domain" description="Major facilitator superfamily (MFS) profile" evidence="9">
    <location>
        <begin position="219"/>
        <end position="402"/>
    </location>
</feature>
<dbReference type="PANTHER" id="PTHR23522:SF10">
    <property type="entry name" value="3-PHENYLPROPIONIC ACID TRANSPORTER-RELATED"/>
    <property type="match status" value="1"/>
</dbReference>
<reference evidence="11" key="1">
    <citation type="submission" date="2009-09" db="EMBL/GenBank/DDBJ databases">
        <title>The complete chromosome of Sebaldella termitidis ATCC 33386.</title>
        <authorList>
            <consortium name="US DOE Joint Genome Institute (JGI-PGF)"/>
            <person name="Lucas S."/>
            <person name="Copeland A."/>
            <person name="Lapidus A."/>
            <person name="Glavina del Rio T."/>
            <person name="Dalin E."/>
            <person name="Tice H."/>
            <person name="Bruce D."/>
            <person name="Goodwin L."/>
            <person name="Pitluck S."/>
            <person name="Kyrpides N."/>
            <person name="Mavromatis K."/>
            <person name="Ivanova N."/>
            <person name="Mikhailova N."/>
            <person name="Sims D."/>
            <person name="Meincke L."/>
            <person name="Brettin T."/>
            <person name="Detter J.C."/>
            <person name="Han C."/>
            <person name="Larimer F."/>
            <person name="Land M."/>
            <person name="Hauser L."/>
            <person name="Markowitz V."/>
            <person name="Cheng J.F."/>
            <person name="Hugenholtz P."/>
            <person name="Woyke T."/>
            <person name="Wu D."/>
            <person name="Eisen J.A."/>
        </authorList>
    </citation>
    <scope>NUCLEOTIDE SEQUENCE [LARGE SCALE GENOMIC DNA]</scope>
    <source>
        <strain evidence="11">ATCC 33386 / NCTC 11300</strain>
    </source>
</reference>
<evidence type="ECO:0000313" key="10">
    <source>
        <dbReference type="EMBL" id="ACZ09137.1"/>
    </source>
</evidence>
<evidence type="ECO:0000256" key="2">
    <source>
        <dbReference type="ARBA" id="ARBA00022448"/>
    </source>
</evidence>
<feature type="transmembrane region" description="Helical" evidence="8">
    <location>
        <begin position="12"/>
        <end position="34"/>
    </location>
</feature>
<gene>
    <name evidence="10" type="ordered locus">Sterm_2283</name>
</gene>
<dbReference type="RefSeq" id="WP_012861731.1">
    <property type="nucleotide sequence ID" value="NC_013517.1"/>
</dbReference>
<feature type="transmembrane region" description="Helical" evidence="8">
    <location>
        <begin position="46"/>
        <end position="67"/>
    </location>
</feature>
<feature type="transmembrane region" description="Helical" evidence="8">
    <location>
        <begin position="343"/>
        <end position="366"/>
    </location>
</feature>
<feature type="transmembrane region" description="Helical" evidence="8">
    <location>
        <begin position="258"/>
        <end position="276"/>
    </location>
</feature>
<dbReference type="AlphaFoldDB" id="D1AKM1"/>
<evidence type="ECO:0000256" key="6">
    <source>
        <dbReference type="ARBA" id="ARBA00022989"/>
    </source>
</evidence>
<sequence length="402" mass="44023">MQAGKSLKKINAKFSMIQCSFMMSFSAIVGFSVVLLQSRNFKSSEIGIILAVECVASVISQTFLGSFADKHKKIPLKRILLVIMILSFIINMILMVIPSEFFITMFIFIMIGMTEYSATGLINSLAIQFVNIGIPVNFGLARGLGSLAYAAGGFIIGKVVTQSGPESILVIHAVFLIIMIISVFIFDKPDSETAVQESVNIEQPENNDSVWHMLAANKKLLYFLAAMILTFISHGMLANFLPQIVEHVGGNSGDYGTAMSLAALSEIPTMVCFSFFMKKTTSGKLVMLSFLFFFVKSVLFIFSNNIYFIFAFQMLQILGYGLFVPASVYYVNEIVDKNEKIRGQSLVTVASMGIGITIGNLLGGVILDSKGVPAMLIVSTVFSFLGFVIVFLSIGRKNKNNI</sequence>
<dbReference type="STRING" id="526218.Sterm_2283"/>
<dbReference type="GO" id="GO:0015528">
    <property type="term" value="F:lactose:proton symporter activity"/>
    <property type="evidence" value="ECO:0007669"/>
    <property type="project" value="TreeGrafter"/>
</dbReference>
<evidence type="ECO:0000256" key="7">
    <source>
        <dbReference type="ARBA" id="ARBA00023136"/>
    </source>
</evidence>
<keyword evidence="4" id="KW-0997">Cell inner membrane</keyword>
<evidence type="ECO:0000256" key="8">
    <source>
        <dbReference type="SAM" id="Phobius"/>
    </source>
</evidence>
<reference evidence="10 11" key="2">
    <citation type="journal article" date="2010" name="Stand. Genomic Sci.">
        <title>Complete genome sequence of Sebaldella termitidis type strain (NCTC 11300).</title>
        <authorList>
            <person name="Harmon-Smith M."/>
            <person name="Celia L."/>
            <person name="Chertkov O."/>
            <person name="Lapidus A."/>
            <person name="Copeland A."/>
            <person name="Glavina Del Rio T."/>
            <person name="Nolan M."/>
            <person name="Lucas S."/>
            <person name="Tice H."/>
            <person name="Cheng J.F."/>
            <person name="Han C."/>
            <person name="Detter J.C."/>
            <person name="Bruce D."/>
            <person name="Goodwin L."/>
            <person name="Pitluck S."/>
            <person name="Pati A."/>
            <person name="Liolios K."/>
            <person name="Ivanova N."/>
            <person name="Mavromatis K."/>
            <person name="Mikhailova N."/>
            <person name="Chen A."/>
            <person name="Palaniappan K."/>
            <person name="Land M."/>
            <person name="Hauser L."/>
            <person name="Chang Y.J."/>
            <person name="Jeffries C.D."/>
            <person name="Brettin T."/>
            <person name="Goker M."/>
            <person name="Beck B."/>
            <person name="Bristow J."/>
            <person name="Eisen J.A."/>
            <person name="Markowitz V."/>
            <person name="Hugenholtz P."/>
            <person name="Kyrpides N.C."/>
            <person name="Klenk H.P."/>
            <person name="Chen F."/>
        </authorList>
    </citation>
    <scope>NUCLEOTIDE SEQUENCE [LARGE SCALE GENOMIC DNA]</scope>
    <source>
        <strain evidence="11">ATCC 33386 / NCTC 11300</strain>
    </source>
</reference>
<dbReference type="InterPro" id="IPR020846">
    <property type="entry name" value="MFS_dom"/>
</dbReference>
<dbReference type="Proteomes" id="UP000000845">
    <property type="component" value="Chromosome"/>
</dbReference>
<dbReference type="SUPFAM" id="SSF103473">
    <property type="entry name" value="MFS general substrate transporter"/>
    <property type="match status" value="1"/>
</dbReference>
<dbReference type="Pfam" id="PF12832">
    <property type="entry name" value="MFS_1_like"/>
    <property type="match status" value="1"/>
</dbReference>
<evidence type="ECO:0000259" key="9">
    <source>
        <dbReference type="PROSITE" id="PS50850"/>
    </source>
</evidence>
<feature type="transmembrane region" description="Helical" evidence="8">
    <location>
        <begin position="139"/>
        <end position="161"/>
    </location>
</feature>
<dbReference type="Gene3D" id="1.20.1250.20">
    <property type="entry name" value="MFS general substrate transporter like domains"/>
    <property type="match status" value="2"/>
</dbReference>
<keyword evidence="7 8" id="KW-0472">Membrane</keyword>
<feature type="transmembrane region" description="Helical" evidence="8">
    <location>
        <begin position="372"/>
        <end position="394"/>
    </location>
</feature>
<dbReference type="EMBL" id="CP001739">
    <property type="protein sequence ID" value="ACZ09137.1"/>
    <property type="molecule type" value="Genomic_DNA"/>
</dbReference>
<evidence type="ECO:0000313" key="11">
    <source>
        <dbReference type="Proteomes" id="UP000000845"/>
    </source>
</evidence>
<dbReference type="GO" id="GO:0005886">
    <property type="term" value="C:plasma membrane"/>
    <property type="evidence" value="ECO:0007669"/>
    <property type="project" value="UniProtKB-SubCell"/>
</dbReference>
<feature type="transmembrane region" description="Helical" evidence="8">
    <location>
        <begin position="308"/>
        <end position="331"/>
    </location>
</feature>
<proteinExistence type="predicted"/>
<dbReference type="eggNOG" id="COG2814">
    <property type="taxonomic scope" value="Bacteria"/>
</dbReference>
<comment type="subcellular location">
    <subcellularLocation>
        <location evidence="1">Cell inner membrane</location>
        <topology evidence="1">Multi-pass membrane protein</topology>
    </subcellularLocation>
</comment>
<organism evidence="10 11">
    <name type="scientific">Sebaldella termitidis (strain ATCC 33386 / NCTC 11300)</name>
    <dbReference type="NCBI Taxonomy" id="526218"/>
    <lineage>
        <taxon>Bacteria</taxon>
        <taxon>Fusobacteriati</taxon>
        <taxon>Fusobacteriota</taxon>
        <taxon>Fusobacteriia</taxon>
        <taxon>Fusobacteriales</taxon>
        <taxon>Leptotrichiaceae</taxon>
        <taxon>Sebaldella</taxon>
    </lineage>
</organism>
<feature type="transmembrane region" description="Helical" evidence="8">
    <location>
        <begin position="285"/>
        <end position="302"/>
    </location>
</feature>
<feature type="transmembrane region" description="Helical" evidence="8">
    <location>
        <begin position="220"/>
        <end position="238"/>
    </location>
</feature>
<feature type="transmembrane region" description="Helical" evidence="8">
    <location>
        <begin position="103"/>
        <end position="127"/>
    </location>
</feature>
<evidence type="ECO:0000256" key="1">
    <source>
        <dbReference type="ARBA" id="ARBA00004429"/>
    </source>
</evidence>
<keyword evidence="6 8" id="KW-1133">Transmembrane helix</keyword>
<feature type="transmembrane region" description="Helical" evidence="8">
    <location>
        <begin position="167"/>
        <end position="186"/>
    </location>
</feature>